<dbReference type="Proteomes" id="UP000031189">
    <property type="component" value="Unassembled WGS sequence"/>
</dbReference>
<dbReference type="OrthoDB" id="9800962at2"/>
<dbReference type="EMBL" id="JWHR01000121">
    <property type="protein sequence ID" value="KHS56196.1"/>
    <property type="molecule type" value="Genomic_DNA"/>
</dbReference>
<dbReference type="STRING" id="1577792.QX51_15685"/>
<dbReference type="PANTHER" id="PTHR10908:SF0">
    <property type="entry name" value="SEROTONIN N-ACETYLTRANSFERASE"/>
    <property type="match status" value="1"/>
</dbReference>
<dbReference type="AlphaFoldDB" id="A0A0B3VHA4"/>
<feature type="domain" description="N-acetyltransferase" evidence="3">
    <location>
        <begin position="1"/>
        <end position="161"/>
    </location>
</feature>
<keyword evidence="1 4" id="KW-0808">Transferase</keyword>
<keyword evidence="5" id="KW-1185">Reference proteome</keyword>
<evidence type="ECO:0000256" key="1">
    <source>
        <dbReference type="ARBA" id="ARBA00022679"/>
    </source>
</evidence>
<comment type="caution">
    <text evidence="4">The sequence shown here is derived from an EMBL/GenBank/DDBJ whole genome shotgun (WGS) entry which is preliminary data.</text>
</comment>
<dbReference type="CDD" id="cd04301">
    <property type="entry name" value="NAT_SF"/>
    <property type="match status" value="1"/>
</dbReference>
<dbReference type="GO" id="GO:0008080">
    <property type="term" value="F:N-acetyltransferase activity"/>
    <property type="evidence" value="ECO:0007669"/>
    <property type="project" value="UniProtKB-ARBA"/>
</dbReference>
<dbReference type="InterPro" id="IPR016181">
    <property type="entry name" value="Acyl_CoA_acyltransferase"/>
</dbReference>
<dbReference type="PANTHER" id="PTHR10908">
    <property type="entry name" value="SEROTONIN N-ACETYLTRANSFERASE"/>
    <property type="match status" value="1"/>
</dbReference>
<protein>
    <submittedName>
        <fullName evidence="4">GCN5 family acetyltransferase</fullName>
    </submittedName>
</protein>
<sequence>MQTRLARKEDLEEIIKIESICFPSEEAASEEVMKKRFEAFSENFLVAVEDEKVVGFINGCTTEKASLPDKLYHDVKLHNPNGKYQTVFGLDVLPQYRNKGTAAILLEDFISLAKERGKNGMVLTCKDYLVHYYEKFGFVNEGVSASVHGGAKWNDMILLFEKSLT</sequence>
<gene>
    <name evidence="4" type="ORF">QX51_15685</name>
</gene>
<accession>A0A0B3VHA4</accession>
<evidence type="ECO:0000256" key="2">
    <source>
        <dbReference type="ARBA" id="ARBA00023315"/>
    </source>
</evidence>
<dbReference type="Gene3D" id="3.40.630.30">
    <property type="match status" value="1"/>
</dbReference>
<dbReference type="Pfam" id="PF00583">
    <property type="entry name" value="Acetyltransf_1"/>
    <property type="match status" value="1"/>
</dbReference>
<dbReference type="PROSITE" id="PS51186">
    <property type="entry name" value="GNAT"/>
    <property type="match status" value="1"/>
</dbReference>
<dbReference type="RefSeq" id="WP_039680825.1">
    <property type="nucleotide sequence ID" value="NZ_JWHR01000121.1"/>
</dbReference>
<evidence type="ECO:0000313" key="4">
    <source>
        <dbReference type="EMBL" id="KHS56196.1"/>
    </source>
</evidence>
<reference evidence="4 5" key="1">
    <citation type="submission" date="2014-12" db="EMBL/GenBank/DDBJ databases">
        <title>Draft genome sequence of Terrisporobacter sp. 08-306576, isolated from the blood culture of a bacteremia patient.</title>
        <authorList>
            <person name="Lund L.C."/>
            <person name="Sydenham T.V."/>
            <person name="Hogh S.V."/>
            <person name="Skov M.N."/>
            <person name="Kemp M."/>
            <person name="Justesen U.S."/>
        </authorList>
    </citation>
    <scope>NUCLEOTIDE SEQUENCE [LARGE SCALE GENOMIC DNA]</scope>
    <source>
        <strain evidence="4 5">08-306576</strain>
    </source>
</reference>
<evidence type="ECO:0000259" key="3">
    <source>
        <dbReference type="PROSITE" id="PS51186"/>
    </source>
</evidence>
<evidence type="ECO:0000313" key="5">
    <source>
        <dbReference type="Proteomes" id="UP000031189"/>
    </source>
</evidence>
<dbReference type="SUPFAM" id="SSF55729">
    <property type="entry name" value="Acyl-CoA N-acyltransferases (Nat)"/>
    <property type="match status" value="1"/>
</dbReference>
<organism evidence="4 5">
    <name type="scientific">Terrisporobacter othiniensis</name>
    <dbReference type="NCBI Taxonomy" id="1577792"/>
    <lineage>
        <taxon>Bacteria</taxon>
        <taxon>Bacillati</taxon>
        <taxon>Bacillota</taxon>
        <taxon>Clostridia</taxon>
        <taxon>Peptostreptococcales</taxon>
        <taxon>Peptostreptococcaceae</taxon>
        <taxon>Terrisporobacter</taxon>
    </lineage>
</organism>
<dbReference type="InterPro" id="IPR000182">
    <property type="entry name" value="GNAT_dom"/>
</dbReference>
<keyword evidence="2" id="KW-0012">Acyltransferase</keyword>
<proteinExistence type="predicted"/>
<dbReference type="InterPro" id="IPR051635">
    <property type="entry name" value="SNAT-like"/>
</dbReference>
<name>A0A0B3VHA4_9FIRM</name>